<feature type="domain" description="ATPase AAA-type core" evidence="1">
    <location>
        <begin position="277"/>
        <end position="366"/>
    </location>
</feature>
<reference evidence="3" key="1">
    <citation type="submission" date="2023-07" db="EMBL/GenBank/DDBJ databases">
        <authorList>
            <person name="Kim M.K."/>
        </authorList>
    </citation>
    <scope>NUCLEOTIDE SEQUENCE</scope>
    <source>
        <strain evidence="3">ASUV-10-1</strain>
    </source>
</reference>
<dbReference type="EMBL" id="JAUQSY010000011">
    <property type="protein sequence ID" value="MDO7876392.1"/>
    <property type="molecule type" value="Genomic_DNA"/>
</dbReference>
<dbReference type="Gene3D" id="3.40.50.300">
    <property type="entry name" value="P-loop containing nucleotide triphosphate hydrolases"/>
    <property type="match status" value="2"/>
</dbReference>
<name>A0ABT9BDV0_9BACT</name>
<feature type="domain" description="Rad50/SbcC-type AAA" evidence="2">
    <location>
        <begin position="24"/>
        <end position="145"/>
    </location>
</feature>
<dbReference type="InterPro" id="IPR051396">
    <property type="entry name" value="Bact_Antivir_Def_Nuclease"/>
</dbReference>
<protein>
    <submittedName>
        <fullName evidence="3">AAA family ATPase</fullName>
    </submittedName>
</protein>
<dbReference type="InterPro" id="IPR003959">
    <property type="entry name" value="ATPase_AAA_core"/>
</dbReference>
<dbReference type="Proteomes" id="UP001176429">
    <property type="component" value="Unassembled WGS sequence"/>
</dbReference>
<evidence type="ECO:0000313" key="4">
    <source>
        <dbReference type="Proteomes" id="UP001176429"/>
    </source>
</evidence>
<gene>
    <name evidence="3" type="ORF">Q5H93_16730</name>
</gene>
<proteinExistence type="predicted"/>
<keyword evidence="4" id="KW-1185">Reference proteome</keyword>
<dbReference type="InterPro" id="IPR027417">
    <property type="entry name" value="P-loop_NTPase"/>
</dbReference>
<dbReference type="PANTHER" id="PTHR43581:SF4">
    <property type="entry name" value="ATP_GTP PHOSPHATASE"/>
    <property type="match status" value="1"/>
</dbReference>
<evidence type="ECO:0000259" key="2">
    <source>
        <dbReference type="Pfam" id="PF13476"/>
    </source>
</evidence>
<dbReference type="InterPro" id="IPR038729">
    <property type="entry name" value="Rad50/SbcC_AAA"/>
</dbReference>
<dbReference type="Pfam" id="PF13476">
    <property type="entry name" value="AAA_23"/>
    <property type="match status" value="1"/>
</dbReference>
<dbReference type="RefSeq" id="WP_305007754.1">
    <property type="nucleotide sequence ID" value="NZ_JAUQSY010000011.1"/>
</dbReference>
<comment type="caution">
    <text evidence="3">The sequence shown here is derived from an EMBL/GenBank/DDBJ whole genome shotgun (WGS) entry which is preliminary data.</text>
</comment>
<dbReference type="Pfam" id="PF13304">
    <property type="entry name" value="AAA_21"/>
    <property type="match status" value="1"/>
</dbReference>
<dbReference type="PIRSF" id="PIRSF029347">
    <property type="entry name" value="RecF"/>
    <property type="match status" value="1"/>
</dbReference>
<organism evidence="3 4">
    <name type="scientific">Hymenobacter aranciens</name>
    <dbReference type="NCBI Taxonomy" id="3063996"/>
    <lineage>
        <taxon>Bacteria</taxon>
        <taxon>Pseudomonadati</taxon>
        <taxon>Bacteroidota</taxon>
        <taxon>Cytophagia</taxon>
        <taxon>Cytophagales</taxon>
        <taxon>Hymenobacteraceae</taxon>
        <taxon>Hymenobacter</taxon>
    </lineage>
</organism>
<evidence type="ECO:0000313" key="3">
    <source>
        <dbReference type="EMBL" id="MDO7876392.1"/>
    </source>
</evidence>
<dbReference type="PANTHER" id="PTHR43581">
    <property type="entry name" value="ATP/GTP PHOSPHATASE"/>
    <property type="match status" value="1"/>
</dbReference>
<sequence length="427" mass="48644">MAKKTKPVTEETAAAQPYYLQRAHIKDFRSIRDAKVEFKPGLNIIIGKNGAGKTNLVRVLRNAVANQNSNLGSWNEFVFSGPHTLEVRLTRARIDAKKASFIHEMNKNRIEASLKIDGIDYFTEELLVNFWLDTNKKRVKEEKSQISPPNKILVINHGIPSEYQLIASDAELSIENYAMGTAGHYTRLGRTIIDGIQHSVFNAYLEHGVESTDLISVNIVEDIIGKIAEFNLERIRYALKQYSPISDVRLSDSIRIYHNKQQNEILVKGLVMEFCVNGVWLPFSALSSGTQRLFYIISEVLAPIQYYLAKKSRKGYGLNDSTQTILLEEPELGIHPDQLYLLLSFLREQSEKHQIIITTHSPQVLDMLNADELDRITICELDEKKGTQFRKLTKKKIATAQKFMKDVGYLSDFWLYSSLEEKSQSAS</sequence>
<dbReference type="SUPFAM" id="SSF52540">
    <property type="entry name" value="P-loop containing nucleoside triphosphate hydrolases"/>
    <property type="match status" value="1"/>
</dbReference>
<dbReference type="InterPro" id="IPR014555">
    <property type="entry name" value="RecF-like"/>
</dbReference>
<evidence type="ECO:0000259" key="1">
    <source>
        <dbReference type="Pfam" id="PF13304"/>
    </source>
</evidence>
<accession>A0ABT9BDV0</accession>